<dbReference type="STRING" id="1112204.GPOL_c26600"/>
<dbReference type="RefSeq" id="WP_014360258.1">
    <property type="nucleotide sequence ID" value="NC_016906.1"/>
</dbReference>
<gene>
    <name evidence="2" type="ordered locus">GPOL_c26600</name>
</gene>
<dbReference type="KEGG" id="gpo:GPOL_c26600"/>
<proteinExistence type="predicted"/>
<dbReference type="HOGENOM" id="CLU_1641367_0_0_11"/>
<sequence>MKHKARIRLEMAADKLAKELLGIATDETVSDSVRLAATKDALDRAGLSAKTAMEIEVGPTKPFQAILDAVMSGGSRAESRSRRGEPDDVSAEDEWMDAEILDAQVVEDDRAPALPAQSPRYDDPPAPDAEPTSTFLDLEDALDQLRGQAPPAKRVHNRRSR</sequence>
<feature type="compositionally biased region" description="Basic and acidic residues" evidence="1">
    <location>
        <begin position="77"/>
        <end position="86"/>
    </location>
</feature>
<name>H6MQY4_GORPV</name>
<feature type="region of interest" description="Disordered" evidence="1">
    <location>
        <begin position="72"/>
        <end position="93"/>
    </location>
</feature>
<reference evidence="2 3" key="1">
    <citation type="journal article" date="2012" name="Appl. Environ. Microbiol.">
        <title>Involvement of two latex-clearing proteins during rubber degradation and insights into the subsequent degradation pathway revealed by the genome sequence of Gordonia polyisoprenivorans strain VH2.</title>
        <authorList>
            <person name="Hiessl S."/>
            <person name="Schuldes J."/>
            <person name="Thurmer A."/>
            <person name="Halbsguth T."/>
            <person name="Broker D."/>
            <person name="Angelov A."/>
            <person name="Liebl W."/>
            <person name="Daniel R."/>
            <person name="Steinbuchel A."/>
        </authorList>
    </citation>
    <scope>NUCLEOTIDE SEQUENCE [LARGE SCALE GENOMIC DNA]</scope>
    <source>
        <strain evidence="3">DSM 44266 / VH2</strain>
    </source>
</reference>
<keyword evidence="3" id="KW-1185">Reference proteome</keyword>
<evidence type="ECO:0000313" key="3">
    <source>
        <dbReference type="Proteomes" id="UP000009154"/>
    </source>
</evidence>
<dbReference type="Proteomes" id="UP000009154">
    <property type="component" value="Chromosome"/>
</dbReference>
<dbReference type="eggNOG" id="ENOG5032DC5">
    <property type="taxonomic scope" value="Bacteria"/>
</dbReference>
<accession>H6MQY4</accession>
<feature type="region of interest" description="Disordered" evidence="1">
    <location>
        <begin position="105"/>
        <end position="134"/>
    </location>
</feature>
<dbReference type="GeneID" id="90162158"/>
<evidence type="ECO:0000313" key="2">
    <source>
        <dbReference type="EMBL" id="AFA73681.1"/>
    </source>
</evidence>
<dbReference type="EMBL" id="CP003119">
    <property type="protein sequence ID" value="AFA73681.1"/>
    <property type="molecule type" value="Genomic_DNA"/>
</dbReference>
<dbReference type="AlphaFoldDB" id="H6MQY4"/>
<protein>
    <submittedName>
        <fullName evidence="2">Uncharacterized protein</fullName>
    </submittedName>
</protein>
<evidence type="ECO:0000256" key="1">
    <source>
        <dbReference type="SAM" id="MobiDB-lite"/>
    </source>
</evidence>
<organism evidence="2 3">
    <name type="scientific">Gordonia polyisoprenivorans (strain DSM 44266 / VH2)</name>
    <dbReference type="NCBI Taxonomy" id="1112204"/>
    <lineage>
        <taxon>Bacteria</taxon>
        <taxon>Bacillati</taxon>
        <taxon>Actinomycetota</taxon>
        <taxon>Actinomycetes</taxon>
        <taxon>Mycobacteriales</taxon>
        <taxon>Gordoniaceae</taxon>
        <taxon>Gordonia</taxon>
    </lineage>
</organism>